<evidence type="ECO:0000256" key="1">
    <source>
        <dbReference type="SAM" id="MobiDB-lite"/>
    </source>
</evidence>
<dbReference type="AlphaFoldDB" id="K0F0F6"/>
<sequence>MIPGAAVAIIDPRYGKFSRAYGFADVATERRSQIHDRYRVGSITKPFVAVAILRLVEAGELGLYDRLSKFVAGIPNGDRITIWDLLGMRGGVVDFSSDSVFEPLMMADAAMARWTPADTLRLIQRHRDKAQPPNYQTVYSNSEYFLLGLVLEKITGRPVGVVINELIGEYGLHETGYPNDAVMPAPASHGYAYSGDIRTDVTMRTAPAVWGGGGLGGFLCHRPRLLCTVVGARTTAASGKLRGADVFRRRHQLRLDVRVRARTDAGRLVARSHRFGARVHRDHDVSAGTPGERRDHREPEHLSGPAAVCRRQPDLGGHRRRAVSRHTVRTRRDRDSTEPAAAGIRRSHGSAPRGPRSGDPGRRQTAAHRRHRRRPRIVCQGRPSLRKLQNRRDRRQSH</sequence>
<feature type="compositionally biased region" description="Basic residues" evidence="1">
    <location>
        <begin position="365"/>
        <end position="376"/>
    </location>
</feature>
<gene>
    <name evidence="3" type="ORF">O3I_023425</name>
</gene>
<feature type="compositionally biased region" description="Basic residues" evidence="1">
    <location>
        <begin position="318"/>
        <end position="329"/>
    </location>
</feature>
<evidence type="ECO:0000313" key="3">
    <source>
        <dbReference type="EMBL" id="AFU02640.1"/>
    </source>
</evidence>
<dbReference type="EMBL" id="CP003876">
    <property type="protein sequence ID" value="AFU02640.1"/>
    <property type="molecule type" value="Genomic_DNA"/>
</dbReference>
<dbReference type="InterPro" id="IPR012338">
    <property type="entry name" value="Beta-lactam/transpept-like"/>
</dbReference>
<organism evidence="3 4">
    <name type="scientific">Nocardia brasiliensis (strain ATCC 700358 / HUJEG-1)</name>
    <dbReference type="NCBI Taxonomy" id="1133849"/>
    <lineage>
        <taxon>Bacteria</taxon>
        <taxon>Bacillati</taxon>
        <taxon>Actinomycetota</taxon>
        <taxon>Actinomycetes</taxon>
        <taxon>Mycobacteriales</taxon>
        <taxon>Nocardiaceae</taxon>
        <taxon>Nocardia</taxon>
    </lineage>
</organism>
<dbReference type="PANTHER" id="PTHR46825">
    <property type="entry name" value="D-ALANYL-D-ALANINE-CARBOXYPEPTIDASE/ENDOPEPTIDASE AMPH"/>
    <property type="match status" value="1"/>
</dbReference>
<feature type="compositionally biased region" description="Low complexity" evidence="1">
    <location>
        <begin position="349"/>
        <end position="358"/>
    </location>
</feature>
<accession>K0F0F6</accession>
<dbReference type="PANTHER" id="PTHR46825:SF7">
    <property type="entry name" value="D-ALANYL-D-ALANINE CARBOXYPEPTIDASE"/>
    <property type="match status" value="1"/>
</dbReference>
<feature type="compositionally biased region" description="Basic and acidic residues" evidence="1">
    <location>
        <begin position="279"/>
        <end position="301"/>
    </location>
</feature>
<dbReference type="STRING" id="1133849.O3I_023425"/>
<dbReference type="Gene3D" id="3.40.710.10">
    <property type="entry name" value="DD-peptidase/beta-lactamase superfamily"/>
    <property type="match status" value="1"/>
</dbReference>
<dbReference type="SUPFAM" id="SSF56601">
    <property type="entry name" value="beta-lactamase/transpeptidase-like"/>
    <property type="match status" value="1"/>
</dbReference>
<dbReference type="InterPro" id="IPR050491">
    <property type="entry name" value="AmpC-like"/>
</dbReference>
<reference evidence="3 4" key="1">
    <citation type="journal article" date="2012" name="J. Bacteriol.">
        <title>Complete genome sequence of Nocardia brasiliensis HUJEG-1.</title>
        <authorList>
            <person name="Vera-Cabrera L."/>
            <person name="Ortiz-Lopez R."/>
            <person name="Elizondo-Gonzalez R."/>
            <person name="Perez-Maya A.A."/>
            <person name="Ocampo-Candiani J."/>
        </authorList>
    </citation>
    <scope>NUCLEOTIDE SEQUENCE [LARGE SCALE GENOMIC DNA]</scope>
    <source>
        <strain evidence="4">ATCC 700358</strain>
    </source>
</reference>
<proteinExistence type="predicted"/>
<dbReference type="Pfam" id="PF00144">
    <property type="entry name" value="Beta-lactamase"/>
    <property type="match status" value="1"/>
</dbReference>
<feature type="compositionally biased region" description="Basic residues" evidence="1">
    <location>
        <begin position="384"/>
        <end position="398"/>
    </location>
</feature>
<dbReference type="HOGENOM" id="CLU_692296_0_0_11"/>
<dbReference type="Proteomes" id="UP000006304">
    <property type="component" value="Chromosome"/>
</dbReference>
<dbReference type="eggNOG" id="COG1680">
    <property type="taxonomic scope" value="Bacteria"/>
</dbReference>
<protein>
    <submittedName>
        <fullName evidence="3">Beta-lactamase</fullName>
    </submittedName>
</protein>
<feature type="domain" description="Beta-lactamase-related" evidence="2">
    <location>
        <begin position="2"/>
        <end position="281"/>
    </location>
</feature>
<dbReference type="KEGG" id="nbr:O3I_023425"/>
<keyword evidence="4" id="KW-1185">Reference proteome</keyword>
<evidence type="ECO:0000259" key="2">
    <source>
        <dbReference type="Pfam" id="PF00144"/>
    </source>
</evidence>
<feature type="region of interest" description="Disordered" evidence="1">
    <location>
        <begin position="279"/>
        <end position="398"/>
    </location>
</feature>
<name>K0F0F6_NOCB7</name>
<dbReference type="InterPro" id="IPR001466">
    <property type="entry name" value="Beta-lactam-related"/>
</dbReference>
<evidence type="ECO:0000313" key="4">
    <source>
        <dbReference type="Proteomes" id="UP000006304"/>
    </source>
</evidence>